<comment type="caution">
    <text evidence="1">The sequence shown here is derived from an EMBL/GenBank/DDBJ whole genome shotgun (WGS) entry which is preliminary data.</text>
</comment>
<keyword evidence="2" id="KW-1185">Reference proteome</keyword>
<proteinExistence type="predicted"/>
<accession>A0ABV8HXV8</accession>
<reference evidence="2" key="1">
    <citation type="journal article" date="2019" name="Int. J. Syst. Evol. Microbiol.">
        <title>The Global Catalogue of Microorganisms (GCM) 10K type strain sequencing project: providing services to taxonomists for standard genome sequencing and annotation.</title>
        <authorList>
            <consortium name="The Broad Institute Genomics Platform"/>
            <consortium name="The Broad Institute Genome Sequencing Center for Infectious Disease"/>
            <person name="Wu L."/>
            <person name="Ma J."/>
        </authorList>
    </citation>
    <scope>NUCLEOTIDE SEQUENCE [LARGE SCALE GENOMIC DNA]</scope>
    <source>
        <strain evidence="2">CGMCC 4.7237</strain>
    </source>
</reference>
<sequence length="46" mass="5071">MAPDAQPWTAISDVWPETVHFASELGGGIEEFEMVEVLRAIAAELR</sequence>
<dbReference type="EMBL" id="JBHSBB010000030">
    <property type="protein sequence ID" value="MFC4035852.1"/>
    <property type="molecule type" value="Genomic_DNA"/>
</dbReference>
<dbReference type="RefSeq" id="WP_386436518.1">
    <property type="nucleotide sequence ID" value="NZ_JBHSBB010000030.1"/>
</dbReference>
<evidence type="ECO:0000313" key="2">
    <source>
        <dbReference type="Proteomes" id="UP001595765"/>
    </source>
</evidence>
<dbReference type="Proteomes" id="UP001595765">
    <property type="component" value="Unassembled WGS sequence"/>
</dbReference>
<protein>
    <submittedName>
        <fullName evidence="1">Uncharacterized protein</fullName>
    </submittedName>
</protein>
<organism evidence="1 2">
    <name type="scientific">Streptomyces polygonati</name>
    <dbReference type="NCBI Taxonomy" id="1617087"/>
    <lineage>
        <taxon>Bacteria</taxon>
        <taxon>Bacillati</taxon>
        <taxon>Actinomycetota</taxon>
        <taxon>Actinomycetes</taxon>
        <taxon>Kitasatosporales</taxon>
        <taxon>Streptomycetaceae</taxon>
        <taxon>Streptomyces</taxon>
    </lineage>
</organism>
<gene>
    <name evidence="1" type="ORF">ACFO3J_30935</name>
</gene>
<name>A0ABV8HXV8_9ACTN</name>
<evidence type="ECO:0000313" key="1">
    <source>
        <dbReference type="EMBL" id="MFC4035852.1"/>
    </source>
</evidence>